<keyword evidence="3" id="KW-0597">Phosphoprotein</keyword>
<evidence type="ECO:0000256" key="2">
    <source>
        <dbReference type="ARBA" id="ARBA00022499"/>
    </source>
</evidence>
<comment type="caution">
    <text evidence="11">The sequence shown here is derived from an EMBL/GenBank/DDBJ whole genome shotgun (WGS) entry which is preliminary data.</text>
</comment>
<proteinExistence type="inferred from homology"/>
<evidence type="ECO:0000256" key="6">
    <source>
        <dbReference type="ARBA" id="ARBA00023054"/>
    </source>
</evidence>
<evidence type="ECO:0000256" key="1">
    <source>
        <dbReference type="ARBA" id="ARBA00004604"/>
    </source>
</evidence>
<dbReference type="FunFam" id="3.40.50.790:FF:000004">
    <property type="entry name" value="Ribosomal L1 domain-containing 1-like 1"/>
    <property type="match status" value="1"/>
</dbReference>
<evidence type="ECO:0000256" key="10">
    <source>
        <dbReference type="ARBA" id="ARBA00070787"/>
    </source>
</evidence>
<name>A0A9N9FIW9_9GLOM</name>
<evidence type="ECO:0000256" key="9">
    <source>
        <dbReference type="ARBA" id="ARBA00061550"/>
    </source>
</evidence>
<dbReference type="OrthoDB" id="10251727at2759"/>
<dbReference type="InterPro" id="IPR023674">
    <property type="entry name" value="Ribosomal_uL1-like"/>
</dbReference>
<protein>
    <recommendedName>
        <fullName evidence="10">Ribosomal L1 domain-containing protein 1</fullName>
    </recommendedName>
</protein>
<evidence type="ECO:0000313" key="11">
    <source>
        <dbReference type="EMBL" id="CAG8539482.1"/>
    </source>
</evidence>
<keyword evidence="12" id="KW-1185">Reference proteome</keyword>
<evidence type="ECO:0000256" key="4">
    <source>
        <dbReference type="ARBA" id="ARBA00022843"/>
    </source>
</evidence>
<evidence type="ECO:0000256" key="7">
    <source>
        <dbReference type="ARBA" id="ARBA00023242"/>
    </source>
</evidence>
<reference evidence="11" key="1">
    <citation type="submission" date="2021-06" db="EMBL/GenBank/DDBJ databases">
        <authorList>
            <person name="Kallberg Y."/>
            <person name="Tangrot J."/>
            <person name="Rosling A."/>
        </authorList>
    </citation>
    <scope>NUCLEOTIDE SEQUENCE</scope>
    <source>
        <strain evidence="11">FL130A</strain>
    </source>
</reference>
<dbReference type="PANTHER" id="PTHR23105">
    <property type="entry name" value="RIBOSOMAL PROTEIN L7AE FAMILY MEMBER"/>
    <property type="match status" value="1"/>
</dbReference>
<keyword evidence="6" id="KW-0175">Coiled coil</keyword>
<sequence>VEKAADAILKYVSSKTKTKQTDDIERKKNLLQQPQSLIPNVETVWLQVATHRFSQLSKNMPVRLPLKHPFYGPDTEICLITKDPQEEFKKLLVEKGIKRINKVIGISKLRTKYKQYEARRILCDSYELFLTDERVIPLLPKLLGKCFFKKKKQPIPVNLKSNNLKNEINRACNSTYLHFTPGNCFSVKIGKTTMSSHQIYENIMEVVPHLVEKMPRKKRNIKSLGVKTGDSVLLPIYNSPLANE</sequence>
<dbReference type="GO" id="GO:0003723">
    <property type="term" value="F:RNA binding"/>
    <property type="evidence" value="ECO:0007669"/>
    <property type="project" value="InterPro"/>
</dbReference>
<dbReference type="InterPro" id="IPR016095">
    <property type="entry name" value="Ribosomal_uL1_3-a/b-sand"/>
</dbReference>
<evidence type="ECO:0000313" key="12">
    <source>
        <dbReference type="Proteomes" id="UP000789508"/>
    </source>
</evidence>
<organism evidence="11 12">
    <name type="scientific">Ambispora leptoticha</name>
    <dbReference type="NCBI Taxonomy" id="144679"/>
    <lineage>
        <taxon>Eukaryota</taxon>
        <taxon>Fungi</taxon>
        <taxon>Fungi incertae sedis</taxon>
        <taxon>Mucoromycota</taxon>
        <taxon>Glomeromycotina</taxon>
        <taxon>Glomeromycetes</taxon>
        <taxon>Archaeosporales</taxon>
        <taxon>Ambisporaceae</taxon>
        <taxon>Ambispora</taxon>
    </lineage>
</organism>
<dbReference type="Proteomes" id="UP000789508">
    <property type="component" value="Unassembled WGS sequence"/>
</dbReference>
<dbReference type="EMBL" id="CAJVPS010001476">
    <property type="protein sequence ID" value="CAG8539482.1"/>
    <property type="molecule type" value="Genomic_DNA"/>
</dbReference>
<evidence type="ECO:0000256" key="5">
    <source>
        <dbReference type="ARBA" id="ARBA00022990"/>
    </source>
</evidence>
<dbReference type="AlphaFoldDB" id="A0A9N9FIW9"/>
<feature type="non-terminal residue" evidence="11">
    <location>
        <position position="1"/>
    </location>
</feature>
<keyword evidence="2" id="KW-1017">Isopeptide bond</keyword>
<comment type="similarity">
    <text evidence="9">Belongs to the universal ribosomal protein uL1 family. Highly divergent.</text>
</comment>
<comment type="function">
    <text evidence="8">Regulates cellular senescence through inhibition of PTEN translation. Acts as a pro-apoptotic regulator in response to DNA damage.</text>
</comment>
<dbReference type="GO" id="GO:0005730">
    <property type="term" value="C:nucleolus"/>
    <property type="evidence" value="ECO:0007669"/>
    <property type="project" value="UniProtKB-SubCell"/>
</dbReference>
<accession>A0A9N9FIW9</accession>
<dbReference type="Pfam" id="PF00687">
    <property type="entry name" value="Ribosomal_L1"/>
    <property type="match status" value="1"/>
</dbReference>
<evidence type="ECO:0000256" key="3">
    <source>
        <dbReference type="ARBA" id="ARBA00022553"/>
    </source>
</evidence>
<keyword evidence="7" id="KW-0539">Nucleus</keyword>
<dbReference type="CDD" id="cd00403">
    <property type="entry name" value="Ribosomal_L1"/>
    <property type="match status" value="1"/>
</dbReference>
<evidence type="ECO:0000256" key="8">
    <source>
        <dbReference type="ARBA" id="ARBA00054167"/>
    </source>
</evidence>
<comment type="subcellular location">
    <subcellularLocation>
        <location evidence="1">Nucleus</location>
        <location evidence="1">Nucleolus</location>
    </subcellularLocation>
</comment>
<dbReference type="InterPro" id="IPR050257">
    <property type="entry name" value="eL8/uL1-like"/>
</dbReference>
<dbReference type="SUPFAM" id="SSF56808">
    <property type="entry name" value="Ribosomal protein L1"/>
    <property type="match status" value="1"/>
</dbReference>
<keyword evidence="4" id="KW-0832">Ubl conjugation</keyword>
<dbReference type="Gene3D" id="3.40.50.790">
    <property type="match status" value="1"/>
</dbReference>
<dbReference type="InterPro" id="IPR028364">
    <property type="entry name" value="Ribosomal_uL1/biogenesis"/>
</dbReference>
<keyword evidence="5" id="KW-0007">Acetylation</keyword>
<dbReference type="Gene3D" id="3.30.190.20">
    <property type="match status" value="1"/>
</dbReference>
<gene>
    <name evidence="11" type="ORF">ALEPTO_LOCUS5337</name>
</gene>